<dbReference type="AlphaFoldDB" id="A0A3N4IQX3"/>
<feature type="region of interest" description="Disordered" evidence="1">
    <location>
        <begin position="1"/>
        <end position="44"/>
    </location>
</feature>
<evidence type="ECO:0000313" key="3">
    <source>
        <dbReference type="Proteomes" id="UP000276215"/>
    </source>
</evidence>
<protein>
    <submittedName>
        <fullName evidence="2">Uncharacterized protein</fullName>
    </submittedName>
</protein>
<feature type="non-terminal residue" evidence="2">
    <location>
        <position position="146"/>
    </location>
</feature>
<feature type="compositionally biased region" description="Polar residues" evidence="1">
    <location>
        <begin position="29"/>
        <end position="38"/>
    </location>
</feature>
<dbReference type="EMBL" id="ML121415">
    <property type="protein sequence ID" value="RPA88339.1"/>
    <property type="molecule type" value="Genomic_DNA"/>
</dbReference>
<name>A0A3N4IQX3_9PEZI</name>
<feature type="compositionally biased region" description="Acidic residues" evidence="1">
    <location>
        <begin position="1"/>
        <end position="16"/>
    </location>
</feature>
<organism evidence="2 3">
    <name type="scientific">Choiromyces venosus 120613-1</name>
    <dbReference type="NCBI Taxonomy" id="1336337"/>
    <lineage>
        <taxon>Eukaryota</taxon>
        <taxon>Fungi</taxon>
        <taxon>Dikarya</taxon>
        <taxon>Ascomycota</taxon>
        <taxon>Pezizomycotina</taxon>
        <taxon>Pezizomycetes</taxon>
        <taxon>Pezizales</taxon>
        <taxon>Tuberaceae</taxon>
        <taxon>Choiromyces</taxon>
    </lineage>
</organism>
<gene>
    <name evidence="2" type="ORF">L873DRAFT_77494</name>
</gene>
<proteinExistence type="predicted"/>
<evidence type="ECO:0000313" key="2">
    <source>
        <dbReference type="EMBL" id="RPA88339.1"/>
    </source>
</evidence>
<evidence type="ECO:0000256" key="1">
    <source>
        <dbReference type="SAM" id="MobiDB-lite"/>
    </source>
</evidence>
<sequence>MYLQDDDGDGDDDDSVTAEGVDVLRESESVTGQGSVTGESCLDDSLDVGSFGPDDVCFYGEVGCWKDSGVNSRMVNALEVRGRGGSTEMSTHDDENAEFRAAEMVVDDAETLEVPEEYDRCQVYRTEEELFGKVFQFPTERRPISY</sequence>
<dbReference type="Proteomes" id="UP000276215">
    <property type="component" value="Unassembled WGS sequence"/>
</dbReference>
<reference evidence="2 3" key="1">
    <citation type="journal article" date="2018" name="Nat. Ecol. Evol.">
        <title>Pezizomycetes genomes reveal the molecular basis of ectomycorrhizal truffle lifestyle.</title>
        <authorList>
            <person name="Murat C."/>
            <person name="Payen T."/>
            <person name="Noel B."/>
            <person name="Kuo A."/>
            <person name="Morin E."/>
            <person name="Chen J."/>
            <person name="Kohler A."/>
            <person name="Krizsan K."/>
            <person name="Balestrini R."/>
            <person name="Da Silva C."/>
            <person name="Montanini B."/>
            <person name="Hainaut M."/>
            <person name="Levati E."/>
            <person name="Barry K.W."/>
            <person name="Belfiori B."/>
            <person name="Cichocki N."/>
            <person name="Clum A."/>
            <person name="Dockter R.B."/>
            <person name="Fauchery L."/>
            <person name="Guy J."/>
            <person name="Iotti M."/>
            <person name="Le Tacon F."/>
            <person name="Lindquist E.A."/>
            <person name="Lipzen A."/>
            <person name="Malagnac F."/>
            <person name="Mello A."/>
            <person name="Molinier V."/>
            <person name="Miyauchi S."/>
            <person name="Poulain J."/>
            <person name="Riccioni C."/>
            <person name="Rubini A."/>
            <person name="Sitrit Y."/>
            <person name="Splivallo R."/>
            <person name="Traeger S."/>
            <person name="Wang M."/>
            <person name="Zifcakova L."/>
            <person name="Wipf D."/>
            <person name="Zambonelli A."/>
            <person name="Paolocci F."/>
            <person name="Nowrousian M."/>
            <person name="Ottonello S."/>
            <person name="Baldrian P."/>
            <person name="Spatafora J.W."/>
            <person name="Henrissat B."/>
            <person name="Nagy L.G."/>
            <person name="Aury J.M."/>
            <person name="Wincker P."/>
            <person name="Grigoriev I.V."/>
            <person name="Bonfante P."/>
            <person name="Martin F.M."/>
        </authorList>
    </citation>
    <scope>NUCLEOTIDE SEQUENCE [LARGE SCALE GENOMIC DNA]</scope>
    <source>
        <strain evidence="2 3">120613-1</strain>
    </source>
</reference>
<keyword evidence="3" id="KW-1185">Reference proteome</keyword>
<accession>A0A3N4IQX3</accession>